<dbReference type="Proteomes" id="UP000273500">
    <property type="component" value="Unassembled WGS sequence"/>
</dbReference>
<organism evidence="1 2">
    <name type="scientific">Hymenobacter rigui</name>
    <dbReference type="NCBI Taxonomy" id="334424"/>
    <lineage>
        <taxon>Bacteria</taxon>
        <taxon>Pseudomonadati</taxon>
        <taxon>Bacteroidota</taxon>
        <taxon>Cytophagia</taxon>
        <taxon>Cytophagales</taxon>
        <taxon>Hymenobacteraceae</taxon>
        <taxon>Hymenobacter</taxon>
    </lineage>
</organism>
<proteinExistence type="predicted"/>
<dbReference type="EMBL" id="RWIT01000007">
    <property type="protein sequence ID" value="RSK47762.1"/>
    <property type="molecule type" value="Genomic_DNA"/>
</dbReference>
<accession>A0A428KMZ5</accession>
<comment type="caution">
    <text evidence="1">The sequence shown here is derived from an EMBL/GenBank/DDBJ whole genome shotgun (WGS) entry which is preliminary data.</text>
</comment>
<evidence type="ECO:0000313" key="1">
    <source>
        <dbReference type="EMBL" id="RSK47762.1"/>
    </source>
</evidence>
<reference evidence="1 2" key="1">
    <citation type="submission" date="2018-12" db="EMBL/GenBank/DDBJ databases">
        <authorList>
            <person name="Feng G."/>
            <person name="Zhu H."/>
        </authorList>
    </citation>
    <scope>NUCLEOTIDE SEQUENCE [LARGE SCALE GENOMIC DNA]</scope>
    <source>
        <strain evidence="1 2">KCTC 12533</strain>
    </source>
</reference>
<keyword evidence="2" id="KW-1185">Reference proteome</keyword>
<sequence>MTIYPAGNNRFRSVAEELKIMAVKDSQAIVIKTFVSVSQRIRIIYLESWRDRKPVLFAIKDVTSPYRQLSVYIQMPKTAENLDLIKRMLETVEVDRAYMAEPYKQSY</sequence>
<dbReference type="RefSeq" id="WP_125421133.1">
    <property type="nucleotide sequence ID" value="NZ_RWIT01000007.1"/>
</dbReference>
<name>A0A428KMZ5_9BACT</name>
<dbReference type="AlphaFoldDB" id="A0A428KMZ5"/>
<protein>
    <submittedName>
        <fullName evidence="1">Uncharacterized protein</fullName>
    </submittedName>
</protein>
<gene>
    <name evidence="1" type="ORF">EI291_14280</name>
</gene>
<evidence type="ECO:0000313" key="2">
    <source>
        <dbReference type="Proteomes" id="UP000273500"/>
    </source>
</evidence>